<name>A0A835NWI9_9PASS</name>
<evidence type="ECO:0000313" key="2">
    <source>
        <dbReference type="EMBL" id="KAI1234237.1"/>
    </source>
</evidence>
<protein>
    <submittedName>
        <fullName evidence="1">Uncharacterized protein</fullName>
    </submittedName>
</protein>
<dbReference type="AlphaFoldDB" id="A0A835NWI9"/>
<accession>A0A835NWI9</accession>
<reference evidence="2 3" key="2">
    <citation type="journal article" date="2021" name="J. Hered.">
        <title>Feather Gene Expression Elucidates the Developmental Basis of Plumage Iridescence in African Starlings.</title>
        <authorList>
            <person name="Rubenstein D.R."/>
            <person name="Corvelo A."/>
            <person name="MacManes M.D."/>
            <person name="Maia R."/>
            <person name="Narzisi G."/>
            <person name="Rousaki A."/>
            <person name="Vandenabeele P."/>
            <person name="Shawkey M.D."/>
            <person name="Solomon J."/>
        </authorList>
    </citation>
    <scope>NUCLEOTIDE SEQUENCE [LARGE SCALE GENOMIC DNA]</scope>
    <source>
        <strain evidence="2">SS15</strain>
    </source>
</reference>
<organism evidence="1">
    <name type="scientific">Lamprotornis superbus</name>
    <dbReference type="NCBI Taxonomy" id="245042"/>
    <lineage>
        <taxon>Eukaryota</taxon>
        <taxon>Metazoa</taxon>
        <taxon>Chordata</taxon>
        <taxon>Craniata</taxon>
        <taxon>Vertebrata</taxon>
        <taxon>Euteleostomi</taxon>
        <taxon>Archelosauria</taxon>
        <taxon>Archosauria</taxon>
        <taxon>Dinosauria</taxon>
        <taxon>Saurischia</taxon>
        <taxon>Theropoda</taxon>
        <taxon>Coelurosauria</taxon>
        <taxon>Aves</taxon>
        <taxon>Neognathae</taxon>
        <taxon>Neoaves</taxon>
        <taxon>Telluraves</taxon>
        <taxon>Australaves</taxon>
        <taxon>Passeriformes</taxon>
        <taxon>Sturnidae</taxon>
        <taxon>Lamprotornis</taxon>
    </lineage>
</organism>
<gene>
    <name evidence="2" type="ORF">IHE44_0003954</name>
    <name evidence="1" type="ORF">IHE44_008033</name>
</gene>
<dbReference type="EMBL" id="JADDUC020000016">
    <property type="protein sequence ID" value="KAI1234237.1"/>
    <property type="molecule type" value="Genomic_DNA"/>
</dbReference>
<evidence type="ECO:0000313" key="3">
    <source>
        <dbReference type="Proteomes" id="UP000618051"/>
    </source>
</evidence>
<proteinExistence type="predicted"/>
<comment type="caution">
    <text evidence="1">The sequence shown here is derived from an EMBL/GenBank/DDBJ whole genome shotgun (WGS) entry which is preliminary data.</text>
</comment>
<sequence length="112" mass="11743">MISFKAIAGASPAAQGQGHLCHQAEILVELKQSSLDDSIVCSDGAGLTLLEAANLTLDFVLEMTSLAVSTPGKSAGPRADSPEKFLQHSLRFRSCHIWAPNSSGLPKGFCSC</sequence>
<evidence type="ECO:0000313" key="1">
    <source>
        <dbReference type="EMBL" id="KAG0123096.1"/>
    </source>
</evidence>
<dbReference type="EMBL" id="JADDUC010000031">
    <property type="protein sequence ID" value="KAG0123096.1"/>
    <property type="molecule type" value="Genomic_DNA"/>
</dbReference>
<dbReference type="Proteomes" id="UP000618051">
    <property type="component" value="Unassembled WGS sequence"/>
</dbReference>
<reference evidence="1" key="1">
    <citation type="submission" date="2020-10" db="EMBL/GenBank/DDBJ databases">
        <title>Feather gene expression reveals the developmental basis of iridescence in African starlings.</title>
        <authorList>
            <person name="Rubenstein D.R."/>
        </authorList>
    </citation>
    <scope>NUCLEOTIDE SEQUENCE</scope>
    <source>
        <strain evidence="1">SS15</strain>
        <tissue evidence="1">Liver</tissue>
    </source>
</reference>
<reference evidence="2" key="3">
    <citation type="submission" date="2022-01" db="EMBL/GenBank/DDBJ databases">
        <authorList>
            <person name="Rubenstein D.R."/>
        </authorList>
    </citation>
    <scope>NUCLEOTIDE SEQUENCE</scope>
    <source>
        <strain evidence="2">SS15</strain>
        <tissue evidence="2">Liver</tissue>
    </source>
</reference>
<keyword evidence="3" id="KW-1185">Reference proteome</keyword>